<dbReference type="InterPro" id="IPR019408">
    <property type="entry name" value="7TM_GPCR_serpentine_rcpt_Srab"/>
</dbReference>
<comment type="subcellular location">
    <subcellularLocation>
        <location evidence="1">Membrane</location>
        <topology evidence="1">Multi-pass membrane protein</topology>
    </subcellularLocation>
</comment>
<evidence type="ECO:0000256" key="5">
    <source>
        <dbReference type="SAM" id="Phobius"/>
    </source>
</evidence>
<dbReference type="Proteomes" id="UP000298663">
    <property type="component" value="Unassembled WGS sequence"/>
</dbReference>
<evidence type="ECO:0000256" key="2">
    <source>
        <dbReference type="ARBA" id="ARBA00022692"/>
    </source>
</evidence>
<keyword evidence="7" id="KW-1185">Reference proteome</keyword>
<proteinExistence type="predicted"/>
<evidence type="ECO:0000313" key="7">
    <source>
        <dbReference type="Proteomes" id="UP000298663"/>
    </source>
</evidence>
<dbReference type="Pfam" id="PF10292">
    <property type="entry name" value="7TM_GPCR_Srab"/>
    <property type="match status" value="1"/>
</dbReference>
<organism evidence="6 7">
    <name type="scientific">Steinernema carpocapsae</name>
    <name type="common">Entomopathogenic nematode</name>
    <dbReference type="NCBI Taxonomy" id="34508"/>
    <lineage>
        <taxon>Eukaryota</taxon>
        <taxon>Metazoa</taxon>
        <taxon>Ecdysozoa</taxon>
        <taxon>Nematoda</taxon>
        <taxon>Chromadorea</taxon>
        <taxon>Rhabditida</taxon>
        <taxon>Tylenchina</taxon>
        <taxon>Panagrolaimomorpha</taxon>
        <taxon>Strongyloidoidea</taxon>
        <taxon>Steinernematidae</taxon>
        <taxon>Steinernema</taxon>
    </lineage>
</organism>
<reference evidence="6 7" key="2">
    <citation type="journal article" date="2019" name="G3 (Bethesda)">
        <title>Hybrid Assembly of the Genome of the Entomopathogenic Nematode Steinernema carpocapsae Identifies the X-Chromosome.</title>
        <authorList>
            <person name="Serra L."/>
            <person name="Macchietto M."/>
            <person name="Macias-Munoz A."/>
            <person name="McGill C.J."/>
            <person name="Rodriguez I.M."/>
            <person name="Rodriguez B."/>
            <person name="Murad R."/>
            <person name="Mortazavi A."/>
        </authorList>
    </citation>
    <scope>NUCLEOTIDE SEQUENCE [LARGE SCALE GENOMIC DNA]</scope>
    <source>
        <strain evidence="6 7">ALL</strain>
    </source>
</reference>
<evidence type="ECO:0000313" key="6">
    <source>
        <dbReference type="EMBL" id="TKR87426.1"/>
    </source>
</evidence>
<protein>
    <submittedName>
        <fullName evidence="6">Uncharacterized protein</fullName>
    </submittedName>
</protein>
<evidence type="ECO:0000256" key="1">
    <source>
        <dbReference type="ARBA" id="ARBA00004141"/>
    </source>
</evidence>
<dbReference type="GO" id="GO:0016020">
    <property type="term" value="C:membrane"/>
    <property type="evidence" value="ECO:0007669"/>
    <property type="project" value="UniProtKB-SubCell"/>
</dbReference>
<evidence type="ECO:0000256" key="4">
    <source>
        <dbReference type="ARBA" id="ARBA00023136"/>
    </source>
</evidence>
<evidence type="ECO:0000256" key="3">
    <source>
        <dbReference type="ARBA" id="ARBA00022989"/>
    </source>
</evidence>
<gene>
    <name evidence="6" type="ORF">L596_011826</name>
</gene>
<accession>A0A4U5NVG7</accession>
<name>A0A4U5NVG7_STECR</name>
<keyword evidence="4 5" id="KW-0472">Membrane</keyword>
<comment type="caution">
    <text evidence="6">The sequence shown here is derived from an EMBL/GenBank/DDBJ whole genome shotgun (WGS) entry which is preliminary data.</text>
</comment>
<keyword evidence="3 5" id="KW-1133">Transmembrane helix</keyword>
<feature type="transmembrane region" description="Helical" evidence="5">
    <location>
        <begin position="68"/>
        <end position="90"/>
    </location>
</feature>
<keyword evidence="2 5" id="KW-0812">Transmembrane</keyword>
<sequence>MMILAAIAVFGVTIAGCVSGFLSFIILNSQFQFLLSLLYRNVRRRKRCEVGQLNLRYQLSENISTIRFLMPITLLYAADLFVIIGFLILFHFERHSKNPQLFKVLFYEKVGIICYHTQITSTLSGAFRLRRHLRCFLSLLFPHASTDPR</sequence>
<reference evidence="6 7" key="1">
    <citation type="journal article" date="2015" name="Genome Biol.">
        <title>Comparative genomics of Steinernema reveals deeply conserved gene regulatory networks.</title>
        <authorList>
            <person name="Dillman A.R."/>
            <person name="Macchietto M."/>
            <person name="Porter C.F."/>
            <person name="Rogers A."/>
            <person name="Williams B."/>
            <person name="Antoshechkin I."/>
            <person name="Lee M.M."/>
            <person name="Goodwin Z."/>
            <person name="Lu X."/>
            <person name="Lewis E.E."/>
            <person name="Goodrich-Blair H."/>
            <person name="Stock S.P."/>
            <person name="Adams B.J."/>
            <person name="Sternberg P.W."/>
            <person name="Mortazavi A."/>
        </authorList>
    </citation>
    <scope>NUCLEOTIDE SEQUENCE [LARGE SCALE GENOMIC DNA]</scope>
    <source>
        <strain evidence="6 7">ALL</strain>
    </source>
</reference>
<dbReference type="AlphaFoldDB" id="A0A4U5NVG7"/>
<dbReference type="EMBL" id="AZBU02000003">
    <property type="protein sequence ID" value="TKR87426.1"/>
    <property type="molecule type" value="Genomic_DNA"/>
</dbReference>